<evidence type="ECO:0000313" key="1">
    <source>
        <dbReference type="EMBL" id="MCP1168898.1"/>
    </source>
</evidence>
<dbReference type="EMBL" id="JAMYXC010000155">
    <property type="protein sequence ID" value="MCP1168898.1"/>
    <property type="molecule type" value="Genomic_DNA"/>
</dbReference>
<dbReference type="AlphaFoldDB" id="A0A9X2JNW8"/>
<dbReference type="Proteomes" id="UP001139477">
    <property type="component" value="Unassembled WGS sequence"/>
</dbReference>
<keyword evidence="2" id="KW-1185">Reference proteome</keyword>
<gene>
    <name evidence="1" type="ORF">NHG85_10240</name>
</gene>
<evidence type="ECO:0000313" key="2">
    <source>
        <dbReference type="Proteomes" id="UP001139477"/>
    </source>
</evidence>
<name>A0A9X2JNW8_9RHOB</name>
<sequence>MNKEADYAYRVMVQAEHAWAAEFANAGAEVYGLSPPRERYGEELPCRRRVILARNSEIPDMRAMVAARQYYAEVTGILEDGQLQSRGRGSRAVSPIMRYDPDAPGHRVPLCQDDDVMRHPVTEVVHTETDAYRGGPLTIEQLLEMIGGSDPTTTIEIDGVIHRLHHDAHGRAVGPEGLIFRQRSGAAHRLSVLDAAGYRRQVRVATVLVVGAPADVHVQAYAPRPRRSKYAVEYRTVGDIAVQCSGSDDERVLTALLPR</sequence>
<protein>
    <submittedName>
        <fullName evidence="1">Uncharacterized protein</fullName>
    </submittedName>
</protein>
<proteinExistence type="predicted"/>
<organism evidence="1 2">
    <name type="scientific">Limimaricola litoreus</name>
    <dbReference type="NCBI Taxonomy" id="2955316"/>
    <lineage>
        <taxon>Bacteria</taxon>
        <taxon>Pseudomonadati</taxon>
        <taxon>Pseudomonadota</taxon>
        <taxon>Alphaproteobacteria</taxon>
        <taxon>Rhodobacterales</taxon>
        <taxon>Paracoccaceae</taxon>
        <taxon>Limimaricola</taxon>
    </lineage>
</organism>
<accession>A0A9X2JNW8</accession>
<reference evidence="1" key="1">
    <citation type="submission" date="2022-06" db="EMBL/GenBank/DDBJ databases">
        <title>Limimaricola sediminis sp. nov., isolated from an intertidal sediment.</title>
        <authorList>
            <person name="Shao X."/>
        </authorList>
    </citation>
    <scope>NUCLEOTIDE SEQUENCE</scope>
    <source>
        <strain evidence="1">ASW11-118</strain>
    </source>
</reference>
<comment type="caution">
    <text evidence="1">The sequence shown here is derived from an EMBL/GenBank/DDBJ whole genome shotgun (WGS) entry which is preliminary data.</text>
</comment>